<evidence type="ECO:0000256" key="14">
    <source>
        <dbReference type="RuleBase" id="RU003848"/>
    </source>
</evidence>
<evidence type="ECO:0000256" key="10">
    <source>
        <dbReference type="ARBA" id="ARBA00025198"/>
    </source>
</evidence>
<proteinExistence type="inferred from homology"/>
<keyword evidence="13" id="KW-1003">Cell membrane</keyword>
<dbReference type="Pfam" id="PF00430">
    <property type="entry name" value="ATP-synt_B"/>
    <property type="match status" value="1"/>
</dbReference>
<comment type="similarity">
    <text evidence="1 13 14">Belongs to the ATPase B chain family.</text>
</comment>
<comment type="function">
    <text evidence="11">Component of the F(0) channel, it forms part of the peripheral stalk, linking F(1) to F(0). The b'-subunit is a diverged and duplicated form of b found in plants and photosynthetic bacteria.</text>
</comment>
<evidence type="ECO:0000313" key="15">
    <source>
        <dbReference type="EMBL" id="MBK1816321.1"/>
    </source>
</evidence>
<keyword evidence="16" id="KW-1185">Reference proteome</keyword>
<evidence type="ECO:0000256" key="13">
    <source>
        <dbReference type="HAMAP-Rule" id="MF_01398"/>
    </source>
</evidence>
<dbReference type="RefSeq" id="WP_200351263.1">
    <property type="nucleotide sequence ID" value="NZ_BAABHZ010000006.1"/>
</dbReference>
<keyword evidence="4 13" id="KW-0812">Transmembrane</keyword>
<sequence length="186" mass="20131">MLTTFDILAVATAHADSEGPLGEITRTFHITWPLLISQCVSFLIVAFLLKKFAFGPVQAMLEERRARIASGEEKLKVIERQLAESVQTTAAAIAKANDEAVRMVEEAKAGAATFSEQKAQEAISSAQNILAKAEAAAKADRDRLIAELKSEFGRMVALTTSQVTGKVLTDEDQKRINEDALAKVEG</sequence>
<keyword evidence="3 13" id="KW-0138">CF(0)</keyword>
<keyword evidence="6 13" id="KW-1133">Transmembrane helix</keyword>
<protein>
    <recommendedName>
        <fullName evidence="13">ATP synthase subunit b</fullName>
    </recommendedName>
    <alternativeName>
        <fullName evidence="13">ATP synthase F(0) sector subunit b</fullName>
    </alternativeName>
    <alternativeName>
        <fullName evidence="13">ATPase subunit I</fullName>
    </alternativeName>
    <alternativeName>
        <fullName evidence="13">F-type ATPase subunit b</fullName>
        <shortName evidence="13">F-ATPase subunit b</shortName>
    </alternativeName>
</protein>
<evidence type="ECO:0000256" key="1">
    <source>
        <dbReference type="ARBA" id="ARBA00005513"/>
    </source>
</evidence>
<reference evidence="15" key="1">
    <citation type="submission" date="2021-01" db="EMBL/GenBank/DDBJ databases">
        <title>Modified the classification status of verrucomicrobia.</title>
        <authorList>
            <person name="Feng X."/>
        </authorList>
    </citation>
    <scope>NUCLEOTIDE SEQUENCE</scope>
    <source>
        <strain evidence="15">JCM 18052</strain>
    </source>
</reference>
<keyword evidence="8 13" id="KW-0472">Membrane</keyword>
<dbReference type="GO" id="GO:0046961">
    <property type="term" value="F:proton-transporting ATPase activity, rotational mechanism"/>
    <property type="evidence" value="ECO:0007669"/>
    <property type="project" value="TreeGrafter"/>
</dbReference>
<evidence type="ECO:0000256" key="2">
    <source>
        <dbReference type="ARBA" id="ARBA00022448"/>
    </source>
</evidence>
<dbReference type="InterPro" id="IPR002146">
    <property type="entry name" value="ATP_synth_b/b'su_bac/chlpt"/>
</dbReference>
<dbReference type="HAMAP" id="MF_01398">
    <property type="entry name" value="ATP_synth_b_bprime"/>
    <property type="match status" value="1"/>
</dbReference>
<gene>
    <name evidence="13" type="primary">atpF</name>
    <name evidence="15" type="ORF">JIN84_11910</name>
</gene>
<dbReference type="PANTHER" id="PTHR33445:SF1">
    <property type="entry name" value="ATP SYNTHASE SUBUNIT B"/>
    <property type="match status" value="1"/>
</dbReference>
<dbReference type="GO" id="GO:0005886">
    <property type="term" value="C:plasma membrane"/>
    <property type="evidence" value="ECO:0007669"/>
    <property type="project" value="UniProtKB-SubCell"/>
</dbReference>
<accession>A0A934VBV6</accession>
<dbReference type="GO" id="GO:0045259">
    <property type="term" value="C:proton-transporting ATP synthase complex"/>
    <property type="evidence" value="ECO:0007669"/>
    <property type="project" value="UniProtKB-KW"/>
</dbReference>
<comment type="subunit">
    <text evidence="13">F-type ATPases have 2 components, F(1) - the catalytic core - and F(0) - the membrane proton channel. F(1) has five subunits: alpha(3), beta(3), gamma(1), delta(1), epsilon(1). F(0) has three main subunits: a(1), b(2) and c(10-14). The alpha and beta chains form an alternating ring which encloses part of the gamma chain. F(1) is attached to F(0) by a central stalk formed by the gamma and epsilon chains, while a peripheral stalk is formed by the delta and b chains.</text>
</comment>
<keyword evidence="7 13" id="KW-0406">Ion transport</keyword>
<evidence type="ECO:0000256" key="9">
    <source>
        <dbReference type="ARBA" id="ARBA00023310"/>
    </source>
</evidence>
<keyword evidence="9 13" id="KW-0066">ATP synthesis</keyword>
<evidence type="ECO:0000256" key="3">
    <source>
        <dbReference type="ARBA" id="ARBA00022547"/>
    </source>
</evidence>
<dbReference type="PANTHER" id="PTHR33445">
    <property type="entry name" value="ATP SYNTHASE SUBUNIT B', CHLOROPLASTIC"/>
    <property type="match status" value="1"/>
</dbReference>
<dbReference type="InterPro" id="IPR050059">
    <property type="entry name" value="ATP_synthase_B_chain"/>
</dbReference>
<dbReference type="EMBL" id="JAENIK010000011">
    <property type="protein sequence ID" value="MBK1816321.1"/>
    <property type="molecule type" value="Genomic_DNA"/>
</dbReference>
<dbReference type="GO" id="GO:0012505">
    <property type="term" value="C:endomembrane system"/>
    <property type="evidence" value="ECO:0007669"/>
    <property type="project" value="UniProtKB-SubCell"/>
</dbReference>
<evidence type="ECO:0000256" key="12">
    <source>
        <dbReference type="ARBA" id="ARBA00037847"/>
    </source>
</evidence>
<comment type="subcellular location">
    <subcellularLocation>
        <location evidence="13">Cell membrane</location>
        <topology evidence="13">Single-pass membrane protein</topology>
    </subcellularLocation>
    <subcellularLocation>
        <location evidence="12">Endomembrane system</location>
        <topology evidence="12">Single-pass membrane protein</topology>
    </subcellularLocation>
</comment>
<evidence type="ECO:0000256" key="5">
    <source>
        <dbReference type="ARBA" id="ARBA00022781"/>
    </source>
</evidence>
<comment type="function">
    <text evidence="10 13">F(1)F(0) ATP synthase produces ATP from ADP in the presence of a proton or sodium gradient. F-type ATPases consist of two structural domains, F(1) containing the extramembraneous catalytic core and F(0) containing the membrane proton channel, linked together by a central stalk and a peripheral stalk. During catalysis, ATP synthesis in the catalytic domain of F(1) is coupled via a rotary mechanism of the central stalk subunits to proton translocation.</text>
</comment>
<evidence type="ECO:0000256" key="6">
    <source>
        <dbReference type="ARBA" id="ARBA00022989"/>
    </source>
</evidence>
<dbReference type="Proteomes" id="UP000600139">
    <property type="component" value="Unassembled WGS sequence"/>
</dbReference>
<evidence type="ECO:0000256" key="11">
    <source>
        <dbReference type="ARBA" id="ARBA00025614"/>
    </source>
</evidence>
<keyword evidence="2 13" id="KW-0813">Transport</keyword>
<name>A0A934VBV6_9BACT</name>
<evidence type="ECO:0000313" key="16">
    <source>
        <dbReference type="Proteomes" id="UP000600139"/>
    </source>
</evidence>
<dbReference type="CDD" id="cd06503">
    <property type="entry name" value="ATP-synt_Fo_b"/>
    <property type="match status" value="1"/>
</dbReference>
<dbReference type="GO" id="GO:0046933">
    <property type="term" value="F:proton-transporting ATP synthase activity, rotational mechanism"/>
    <property type="evidence" value="ECO:0007669"/>
    <property type="project" value="UniProtKB-UniRule"/>
</dbReference>
<organism evidence="15 16">
    <name type="scientific">Luteolibacter yonseiensis</name>
    <dbReference type="NCBI Taxonomy" id="1144680"/>
    <lineage>
        <taxon>Bacteria</taxon>
        <taxon>Pseudomonadati</taxon>
        <taxon>Verrucomicrobiota</taxon>
        <taxon>Verrucomicrobiia</taxon>
        <taxon>Verrucomicrobiales</taxon>
        <taxon>Verrucomicrobiaceae</taxon>
        <taxon>Luteolibacter</taxon>
    </lineage>
</organism>
<evidence type="ECO:0000256" key="8">
    <source>
        <dbReference type="ARBA" id="ARBA00023136"/>
    </source>
</evidence>
<dbReference type="AlphaFoldDB" id="A0A934VBV6"/>
<evidence type="ECO:0000256" key="4">
    <source>
        <dbReference type="ARBA" id="ARBA00022692"/>
    </source>
</evidence>
<evidence type="ECO:0000256" key="7">
    <source>
        <dbReference type="ARBA" id="ARBA00023065"/>
    </source>
</evidence>
<keyword evidence="5 13" id="KW-0375">Hydrogen ion transport</keyword>
<comment type="caution">
    <text evidence="15">The sequence shown here is derived from an EMBL/GenBank/DDBJ whole genome shotgun (WGS) entry which is preliminary data.</text>
</comment>